<dbReference type="PANTHER" id="PTHR48207">
    <property type="entry name" value="SUCCINATE--HYDROXYMETHYLGLUTARATE COA-TRANSFERASE"/>
    <property type="match status" value="1"/>
</dbReference>
<dbReference type="PANTHER" id="PTHR48207:SF4">
    <property type="entry name" value="BLL6097 PROTEIN"/>
    <property type="match status" value="1"/>
</dbReference>
<evidence type="ECO:0000313" key="2">
    <source>
        <dbReference type="EMBL" id="USG60664.1"/>
    </source>
</evidence>
<evidence type="ECO:0000256" key="1">
    <source>
        <dbReference type="ARBA" id="ARBA00022679"/>
    </source>
</evidence>
<dbReference type="InterPro" id="IPR050483">
    <property type="entry name" value="CoA-transferase_III_domain"/>
</dbReference>
<gene>
    <name evidence="2" type="ORF">NBZ79_15975</name>
</gene>
<dbReference type="GO" id="GO:0016740">
    <property type="term" value="F:transferase activity"/>
    <property type="evidence" value="ECO:0007669"/>
    <property type="project" value="UniProtKB-KW"/>
</dbReference>
<reference evidence="2" key="1">
    <citation type="submission" date="2022-06" db="EMBL/GenBank/DDBJ databases">
        <title>Sneathiella actinostolidae sp. nov., isolated from a sea anemonein the Western Pacific Ocean.</title>
        <authorList>
            <person name="Wei M.J."/>
        </authorList>
    </citation>
    <scope>NUCLEOTIDE SEQUENCE</scope>
    <source>
        <strain evidence="2">PHK-P5</strain>
    </source>
</reference>
<dbReference type="RefSeq" id="WP_251933545.1">
    <property type="nucleotide sequence ID" value="NZ_CP098747.1"/>
</dbReference>
<dbReference type="EMBL" id="CP098747">
    <property type="protein sequence ID" value="USG60664.1"/>
    <property type="molecule type" value="Genomic_DNA"/>
</dbReference>
<dbReference type="InterPro" id="IPR023606">
    <property type="entry name" value="CoA-Trfase_III_dom_1_sf"/>
</dbReference>
<protein>
    <submittedName>
        <fullName evidence="2">CoA transferase</fullName>
    </submittedName>
</protein>
<accession>A0ABY4W5V5</accession>
<dbReference type="Proteomes" id="UP001056291">
    <property type="component" value="Chromosome"/>
</dbReference>
<proteinExistence type="predicted"/>
<organism evidence="2 3">
    <name type="scientific">Sneathiella marina</name>
    <dbReference type="NCBI Taxonomy" id="2950108"/>
    <lineage>
        <taxon>Bacteria</taxon>
        <taxon>Pseudomonadati</taxon>
        <taxon>Pseudomonadota</taxon>
        <taxon>Alphaproteobacteria</taxon>
        <taxon>Sneathiellales</taxon>
        <taxon>Sneathiellaceae</taxon>
        <taxon>Sneathiella</taxon>
    </lineage>
</organism>
<name>A0ABY4W5V5_9PROT</name>
<keyword evidence="3" id="KW-1185">Reference proteome</keyword>
<keyword evidence="1 2" id="KW-0808">Transferase</keyword>
<dbReference type="InterPro" id="IPR003673">
    <property type="entry name" value="CoA-Trfase_fam_III"/>
</dbReference>
<dbReference type="InterPro" id="IPR044855">
    <property type="entry name" value="CoA-Trfase_III_dom3_sf"/>
</dbReference>
<dbReference type="Gene3D" id="3.30.1540.10">
    <property type="entry name" value="formyl-coa transferase, domain 3"/>
    <property type="match status" value="1"/>
</dbReference>
<dbReference type="Pfam" id="PF02515">
    <property type="entry name" value="CoA_transf_3"/>
    <property type="match status" value="1"/>
</dbReference>
<evidence type="ECO:0000313" key="3">
    <source>
        <dbReference type="Proteomes" id="UP001056291"/>
    </source>
</evidence>
<dbReference type="Gene3D" id="3.40.50.10540">
    <property type="entry name" value="Crotonobetainyl-coa:carnitine coa-transferase, domain 1"/>
    <property type="match status" value="1"/>
</dbReference>
<sequence>MTGPLDGVKIIDFSNMLMAPYTTQILGDMGADIIKVEAPGGDPVRGIGPERNTGMGAIYLNCNRSKRSIQLDVKHPEGLKAVLELLKTADVLVYNRRPQVMERLGLSFETVKEINPKIIYAGLFGYGQDGPYGHKPAFDDLIQGAVSVPWLTHMADGSDPVYAPTAIVDRGVGLWAVGQINAALFHQCRTGEGQRIDLPMFEMMASFVLADHMGGHTFEPPTGPLGYKRMLNPDRRPYKSKDGYICVMVYTDRHWQSFFEKLGQAEKYESDPRYESMATRTANIAAIYRELAELLTTRTTADWLKFFDEADIPAMPLNTPDSLLTDPHLEAIGFFSTIDHPSEGRIRDMAVPSSWSGTQPTPTQHAPMLGEHSQEILREAGYTNTQIDGLIASKVINGPSQ</sequence>
<dbReference type="SUPFAM" id="SSF89796">
    <property type="entry name" value="CoA-transferase family III (CaiB/BaiF)"/>
    <property type="match status" value="1"/>
</dbReference>